<dbReference type="GeneID" id="70219984"/>
<dbReference type="GO" id="GO:0042391">
    <property type="term" value="P:regulation of membrane potential"/>
    <property type="evidence" value="ECO:0007669"/>
    <property type="project" value="InterPro"/>
</dbReference>
<organism evidence="2 3">
    <name type="scientific">Fusarium redolens</name>
    <dbReference type="NCBI Taxonomy" id="48865"/>
    <lineage>
        <taxon>Eukaryota</taxon>
        <taxon>Fungi</taxon>
        <taxon>Dikarya</taxon>
        <taxon>Ascomycota</taxon>
        <taxon>Pezizomycotina</taxon>
        <taxon>Sordariomycetes</taxon>
        <taxon>Hypocreomycetidae</taxon>
        <taxon>Hypocreales</taxon>
        <taxon>Nectriaceae</taxon>
        <taxon>Fusarium</taxon>
        <taxon>Fusarium redolens species complex</taxon>
    </lineage>
</organism>
<dbReference type="GO" id="GO:0015385">
    <property type="term" value="F:sodium:proton antiporter activity"/>
    <property type="evidence" value="ECO:0007669"/>
    <property type="project" value="InterPro"/>
</dbReference>
<dbReference type="Proteomes" id="UP000720189">
    <property type="component" value="Unassembled WGS sequence"/>
</dbReference>
<dbReference type="PANTHER" id="PTHR31382:SF3">
    <property type="entry name" value="SODIUM ION_PROTON EXCHANGER (EUROFUNG)"/>
    <property type="match status" value="1"/>
</dbReference>
<keyword evidence="1" id="KW-1133">Transmembrane helix</keyword>
<evidence type="ECO:0000313" key="2">
    <source>
        <dbReference type="EMBL" id="KAH7253524.1"/>
    </source>
</evidence>
<dbReference type="EMBL" id="JAGMUX010000007">
    <property type="protein sequence ID" value="KAH7253524.1"/>
    <property type="molecule type" value="Genomic_DNA"/>
</dbReference>
<feature type="transmembrane region" description="Helical" evidence="1">
    <location>
        <begin position="71"/>
        <end position="94"/>
    </location>
</feature>
<sequence length="125" mass="13763">MRALGTGSFSACLITGIALNSDGHDLRETKRRHDEVNSCVDFLLNFGGFMYIGGILPWSDFHDPTGTGITWSRLIGLGLLVLVFRCLPAIFAFYKLMPDVCTNWKEALFMGYFGPIALAVTLTPV</sequence>
<accession>A0A9P9HBM7</accession>
<reference evidence="2" key="1">
    <citation type="journal article" date="2021" name="Nat. Commun.">
        <title>Genetic determinants of endophytism in the Arabidopsis root mycobiome.</title>
        <authorList>
            <person name="Mesny F."/>
            <person name="Miyauchi S."/>
            <person name="Thiergart T."/>
            <person name="Pickel B."/>
            <person name="Atanasova L."/>
            <person name="Karlsson M."/>
            <person name="Huettel B."/>
            <person name="Barry K.W."/>
            <person name="Haridas S."/>
            <person name="Chen C."/>
            <person name="Bauer D."/>
            <person name="Andreopoulos W."/>
            <person name="Pangilinan J."/>
            <person name="LaButti K."/>
            <person name="Riley R."/>
            <person name="Lipzen A."/>
            <person name="Clum A."/>
            <person name="Drula E."/>
            <person name="Henrissat B."/>
            <person name="Kohler A."/>
            <person name="Grigoriev I.V."/>
            <person name="Martin F.M."/>
            <person name="Hacquard S."/>
        </authorList>
    </citation>
    <scope>NUCLEOTIDE SEQUENCE</scope>
    <source>
        <strain evidence="2">MPI-CAGE-AT-0023</strain>
    </source>
</reference>
<dbReference type="AlphaFoldDB" id="A0A9P9HBM7"/>
<gene>
    <name evidence="2" type="ORF">BKA55DRAFT_538393</name>
</gene>
<dbReference type="GO" id="GO:0036376">
    <property type="term" value="P:sodium ion export across plasma membrane"/>
    <property type="evidence" value="ECO:0007669"/>
    <property type="project" value="InterPro"/>
</dbReference>
<dbReference type="RefSeq" id="XP_046049771.1">
    <property type="nucleotide sequence ID" value="XM_046190030.1"/>
</dbReference>
<feature type="transmembrane region" description="Helical" evidence="1">
    <location>
        <begin position="42"/>
        <end position="59"/>
    </location>
</feature>
<keyword evidence="1" id="KW-0472">Membrane</keyword>
<keyword evidence="3" id="KW-1185">Reference proteome</keyword>
<dbReference type="PANTHER" id="PTHR31382">
    <property type="entry name" value="NA(+)/H(+) ANTIPORTER"/>
    <property type="match status" value="1"/>
</dbReference>
<dbReference type="InterPro" id="IPR004712">
    <property type="entry name" value="Na+/H+_antiporter_fungi"/>
</dbReference>
<dbReference type="GO" id="GO:0005886">
    <property type="term" value="C:plasma membrane"/>
    <property type="evidence" value="ECO:0007669"/>
    <property type="project" value="InterPro"/>
</dbReference>
<proteinExistence type="predicted"/>
<evidence type="ECO:0008006" key="4">
    <source>
        <dbReference type="Google" id="ProtNLM"/>
    </source>
</evidence>
<protein>
    <recommendedName>
        <fullName evidence="4">Cation/H+ exchanger domain-containing protein</fullName>
    </recommendedName>
</protein>
<evidence type="ECO:0000256" key="1">
    <source>
        <dbReference type="SAM" id="Phobius"/>
    </source>
</evidence>
<evidence type="ECO:0000313" key="3">
    <source>
        <dbReference type="Proteomes" id="UP000720189"/>
    </source>
</evidence>
<keyword evidence="1" id="KW-0812">Transmembrane</keyword>
<feature type="transmembrane region" description="Helical" evidence="1">
    <location>
        <begin position="106"/>
        <end position="123"/>
    </location>
</feature>
<comment type="caution">
    <text evidence="2">The sequence shown here is derived from an EMBL/GenBank/DDBJ whole genome shotgun (WGS) entry which is preliminary data.</text>
</comment>
<dbReference type="OrthoDB" id="5327978at2759"/>
<dbReference type="GO" id="GO:0120029">
    <property type="term" value="P:proton export across plasma membrane"/>
    <property type="evidence" value="ECO:0007669"/>
    <property type="project" value="InterPro"/>
</dbReference>
<name>A0A9P9HBM7_FUSRE</name>